<reference evidence="1" key="1">
    <citation type="journal article" date="2003" name="Genome Biol.">
        <title>An integrated gene annotation and transcriptional profiling approach towards the full gene content of the Drosophila genome.</title>
        <authorList>
            <person name="Hild M."/>
            <person name="Beckmann B."/>
            <person name="Haas S.A."/>
            <person name="Koch B."/>
            <person name="Solovyev V."/>
            <person name="Busold C."/>
            <person name="Fellenberg K."/>
            <person name="Boutros M."/>
            <person name="Vingron M."/>
            <person name="Sauer F."/>
            <person name="Hoheisel J.D."/>
            <person name="Paro R."/>
        </authorList>
    </citation>
    <scope>NUCLEOTIDE SEQUENCE</scope>
</reference>
<evidence type="ECO:0000313" key="1">
    <source>
        <dbReference type="EMBL" id="DAA04281.1"/>
    </source>
</evidence>
<name>Q6IJE0_DROME</name>
<proteinExistence type="predicted"/>
<organism evidence="1">
    <name type="scientific">Drosophila melanogaster</name>
    <name type="common">Fruit fly</name>
    <dbReference type="NCBI Taxonomy" id="7227"/>
    <lineage>
        <taxon>Eukaryota</taxon>
        <taxon>Metazoa</taxon>
        <taxon>Ecdysozoa</taxon>
        <taxon>Arthropoda</taxon>
        <taxon>Hexapoda</taxon>
        <taxon>Insecta</taxon>
        <taxon>Pterygota</taxon>
        <taxon>Neoptera</taxon>
        <taxon>Endopterygota</taxon>
        <taxon>Diptera</taxon>
        <taxon>Brachycera</taxon>
        <taxon>Muscomorpha</taxon>
        <taxon>Ephydroidea</taxon>
        <taxon>Drosophilidae</taxon>
        <taxon>Drosophila</taxon>
        <taxon>Sophophora</taxon>
    </lineage>
</organism>
<sequence>MSKQQDWDLPRSCSRSFQFLHPCSYCNIPQLVADARFASGFGENSILNIKIGHLNAVLDVCTIWVVGVDVAVDAVTHSVHSAATGQAKRITIRIRFTLPSPGSHNAGALRTGNS</sequence>
<dbReference type="EMBL" id="BK002776">
    <property type="protein sequence ID" value="DAA04281.1"/>
    <property type="molecule type" value="Genomic_DNA"/>
</dbReference>
<dbReference type="AlphaFoldDB" id="Q6IJE0"/>
<accession>Q6IJE0</accession>
<gene>
    <name evidence="1" type="ORF">HDC15094</name>
</gene>
<protein>
    <submittedName>
        <fullName evidence="1">HDC15094</fullName>
    </submittedName>
</protein>